<keyword evidence="3 6" id="KW-0812">Transmembrane</keyword>
<name>A0ABV9D8I1_9MICO</name>
<dbReference type="InterPro" id="IPR027379">
    <property type="entry name" value="CLS_N"/>
</dbReference>
<evidence type="ECO:0000256" key="6">
    <source>
        <dbReference type="SAM" id="Phobius"/>
    </source>
</evidence>
<evidence type="ECO:0000313" key="9">
    <source>
        <dbReference type="Proteomes" id="UP001595955"/>
    </source>
</evidence>
<dbReference type="EMBL" id="JBHSGF010000004">
    <property type="protein sequence ID" value="MFC4555061.1"/>
    <property type="molecule type" value="Genomic_DNA"/>
</dbReference>
<evidence type="ECO:0000313" key="8">
    <source>
        <dbReference type="EMBL" id="MFC4555061.1"/>
    </source>
</evidence>
<evidence type="ECO:0000256" key="3">
    <source>
        <dbReference type="ARBA" id="ARBA00022692"/>
    </source>
</evidence>
<keyword evidence="5 6" id="KW-0472">Membrane</keyword>
<evidence type="ECO:0000256" key="2">
    <source>
        <dbReference type="ARBA" id="ARBA00022475"/>
    </source>
</evidence>
<evidence type="ECO:0000256" key="1">
    <source>
        <dbReference type="ARBA" id="ARBA00004651"/>
    </source>
</evidence>
<keyword evidence="9" id="KW-1185">Reference proteome</keyword>
<feature type="transmembrane region" description="Helical" evidence="6">
    <location>
        <begin position="48"/>
        <end position="66"/>
    </location>
</feature>
<dbReference type="Proteomes" id="UP001595955">
    <property type="component" value="Unassembled WGS sequence"/>
</dbReference>
<dbReference type="Pfam" id="PF13396">
    <property type="entry name" value="PLDc_N"/>
    <property type="match status" value="1"/>
</dbReference>
<comment type="caution">
    <text evidence="8">The sequence shown here is derived from an EMBL/GenBank/DDBJ whole genome shotgun (WGS) entry which is preliminary data.</text>
</comment>
<evidence type="ECO:0000259" key="7">
    <source>
        <dbReference type="Pfam" id="PF13396"/>
    </source>
</evidence>
<sequence>MASTKWSDLTPTAKAAAGGLAVVEVLLAVAAWTDLARRPADQVRGPKGVWAVIIGVNIVGPLTYFAKGRQGPPR</sequence>
<feature type="transmembrane region" description="Helical" evidence="6">
    <location>
        <begin position="15"/>
        <end position="36"/>
    </location>
</feature>
<protein>
    <submittedName>
        <fullName evidence="8">PLDc N-terminal domain-containing protein</fullName>
    </submittedName>
</protein>
<organism evidence="8 9">
    <name type="scientific">Georgenia faecalis</name>
    <dbReference type="NCBI Taxonomy" id="2483799"/>
    <lineage>
        <taxon>Bacteria</taxon>
        <taxon>Bacillati</taxon>
        <taxon>Actinomycetota</taxon>
        <taxon>Actinomycetes</taxon>
        <taxon>Micrococcales</taxon>
        <taxon>Bogoriellaceae</taxon>
        <taxon>Georgenia</taxon>
    </lineage>
</organism>
<comment type="subcellular location">
    <subcellularLocation>
        <location evidence="1">Cell membrane</location>
        <topology evidence="1">Multi-pass membrane protein</topology>
    </subcellularLocation>
</comment>
<keyword evidence="4 6" id="KW-1133">Transmembrane helix</keyword>
<accession>A0ABV9D8I1</accession>
<proteinExistence type="predicted"/>
<feature type="domain" description="Cardiolipin synthase N-terminal" evidence="7">
    <location>
        <begin position="27"/>
        <end position="69"/>
    </location>
</feature>
<evidence type="ECO:0000256" key="5">
    <source>
        <dbReference type="ARBA" id="ARBA00023136"/>
    </source>
</evidence>
<gene>
    <name evidence="8" type="ORF">ACFO3F_07355</name>
</gene>
<reference evidence="9" key="1">
    <citation type="journal article" date="2019" name="Int. J. Syst. Evol. Microbiol.">
        <title>The Global Catalogue of Microorganisms (GCM) 10K type strain sequencing project: providing services to taxonomists for standard genome sequencing and annotation.</title>
        <authorList>
            <consortium name="The Broad Institute Genomics Platform"/>
            <consortium name="The Broad Institute Genome Sequencing Center for Infectious Disease"/>
            <person name="Wu L."/>
            <person name="Ma J."/>
        </authorList>
    </citation>
    <scope>NUCLEOTIDE SEQUENCE [LARGE SCALE GENOMIC DNA]</scope>
    <source>
        <strain evidence="9">JCM 3369</strain>
    </source>
</reference>
<evidence type="ECO:0000256" key="4">
    <source>
        <dbReference type="ARBA" id="ARBA00022989"/>
    </source>
</evidence>
<keyword evidence="2" id="KW-1003">Cell membrane</keyword>
<dbReference type="RefSeq" id="WP_122824059.1">
    <property type="nucleotide sequence ID" value="NZ_CP033325.1"/>
</dbReference>